<dbReference type="InterPro" id="IPR043504">
    <property type="entry name" value="Peptidase_S1_PA_chymotrypsin"/>
</dbReference>
<keyword evidence="6" id="KW-0472">Membrane</keyword>
<dbReference type="Pfam" id="PF00089">
    <property type="entry name" value="Trypsin"/>
    <property type="match status" value="1"/>
</dbReference>
<dbReference type="Ensembl" id="ENSPLAT00000000666.1">
    <property type="protein sequence ID" value="ENSPLAP00000009767.1"/>
    <property type="gene ID" value="ENSPLAG00000012630.1"/>
</dbReference>
<dbReference type="SUPFAM" id="SSF50494">
    <property type="entry name" value="Trypsin-like serine proteases"/>
    <property type="match status" value="1"/>
</dbReference>
<feature type="transmembrane region" description="Helical" evidence="6">
    <location>
        <begin position="294"/>
        <end position="318"/>
    </location>
</feature>
<dbReference type="Gene3D" id="2.40.10.10">
    <property type="entry name" value="Trypsin-like serine proteases"/>
    <property type="match status" value="1"/>
</dbReference>
<dbReference type="SMART" id="SM00020">
    <property type="entry name" value="Tryp_SPc"/>
    <property type="match status" value="1"/>
</dbReference>
<dbReference type="PROSITE" id="PS00134">
    <property type="entry name" value="TRYPSIN_HIS"/>
    <property type="match status" value="1"/>
</dbReference>
<organism evidence="8 9">
    <name type="scientific">Poecilia latipinna</name>
    <name type="common">sailfin molly</name>
    <dbReference type="NCBI Taxonomy" id="48699"/>
    <lineage>
        <taxon>Eukaryota</taxon>
        <taxon>Metazoa</taxon>
        <taxon>Chordata</taxon>
        <taxon>Craniata</taxon>
        <taxon>Vertebrata</taxon>
        <taxon>Euteleostomi</taxon>
        <taxon>Actinopterygii</taxon>
        <taxon>Neopterygii</taxon>
        <taxon>Teleostei</taxon>
        <taxon>Neoteleostei</taxon>
        <taxon>Acanthomorphata</taxon>
        <taxon>Ovalentaria</taxon>
        <taxon>Atherinomorphae</taxon>
        <taxon>Cyprinodontiformes</taxon>
        <taxon>Poeciliidae</taxon>
        <taxon>Poeciliinae</taxon>
        <taxon>Poecilia</taxon>
    </lineage>
</organism>
<keyword evidence="1 5" id="KW-0645">Protease</keyword>
<dbReference type="FunFam" id="2.40.10.10:FF:000057">
    <property type="entry name" value="Zgc:100868"/>
    <property type="match status" value="1"/>
</dbReference>
<dbReference type="PROSITE" id="PS00135">
    <property type="entry name" value="TRYPSIN_SER"/>
    <property type="match status" value="1"/>
</dbReference>
<evidence type="ECO:0000313" key="8">
    <source>
        <dbReference type="Ensembl" id="ENSPLAP00000009767.1"/>
    </source>
</evidence>
<keyword evidence="6" id="KW-1133">Transmembrane helix</keyword>
<dbReference type="PANTHER" id="PTHR24252:SF7">
    <property type="entry name" value="HYALIN"/>
    <property type="match status" value="1"/>
</dbReference>
<dbReference type="STRING" id="48699.ENSPLAP00000009767"/>
<dbReference type="PANTHER" id="PTHR24252">
    <property type="entry name" value="ACROSIN-RELATED"/>
    <property type="match status" value="1"/>
</dbReference>
<dbReference type="AlphaFoldDB" id="A0A3B3UAY2"/>
<accession>A0A3B3UAY2</accession>
<evidence type="ECO:0000256" key="1">
    <source>
        <dbReference type="ARBA" id="ARBA00022670"/>
    </source>
</evidence>
<dbReference type="Proteomes" id="UP000261500">
    <property type="component" value="Unplaced"/>
</dbReference>
<sequence length="321" mass="35950">LFILICLLSMSVVVLYFYYKCGFAPQNPKIVGGQDALPGSWPWQVELQLYGWFKCGGSLINKKWVLTAAHCIKDPDPSMWKAVLGQQNQRDRDTKTVVERNIGKIIVHPKFDWTTLNNDIALLRLSSPVNFTDYIRPVCLAASGSRFNNGTNSWVTGWGNVGEGEPLPHPQTLQEVKVPVIGNRQCNCLLRTTSLTENMICAGVLSGGKDSCQGDSGGPMVSKQRSRWIQSGVVSFGDGCARPNLPGVYTRVSQYQSWINARIRFNKPGFVEFTSRGEDPDSSFTCQHSSPENYFKILFLIFIYLLFSYHCNSCTYVFSTQ</sequence>
<keyword evidence="6" id="KW-0812">Transmembrane</keyword>
<dbReference type="GeneTree" id="ENSGT00940000163852"/>
<evidence type="ECO:0000256" key="3">
    <source>
        <dbReference type="ARBA" id="ARBA00022825"/>
    </source>
</evidence>
<dbReference type="GO" id="GO:0006508">
    <property type="term" value="P:proteolysis"/>
    <property type="evidence" value="ECO:0007669"/>
    <property type="project" value="UniProtKB-KW"/>
</dbReference>
<dbReference type="InterPro" id="IPR001314">
    <property type="entry name" value="Peptidase_S1A"/>
</dbReference>
<dbReference type="PROSITE" id="PS50240">
    <property type="entry name" value="TRYPSIN_DOM"/>
    <property type="match status" value="1"/>
</dbReference>
<evidence type="ECO:0000256" key="6">
    <source>
        <dbReference type="SAM" id="Phobius"/>
    </source>
</evidence>
<evidence type="ECO:0000256" key="4">
    <source>
        <dbReference type="ARBA" id="ARBA00023157"/>
    </source>
</evidence>
<keyword evidence="3 5" id="KW-0720">Serine protease</keyword>
<keyword evidence="2 5" id="KW-0378">Hydrolase</keyword>
<dbReference type="InterPro" id="IPR018114">
    <property type="entry name" value="TRYPSIN_HIS"/>
</dbReference>
<dbReference type="InterPro" id="IPR009003">
    <property type="entry name" value="Peptidase_S1_PA"/>
</dbReference>
<dbReference type="InterPro" id="IPR033116">
    <property type="entry name" value="TRYPSIN_SER"/>
</dbReference>
<proteinExistence type="predicted"/>
<dbReference type="GO" id="GO:0004252">
    <property type="term" value="F:serine-type endopeptidase activity"/>
    <property type="evidence" value="ECO:0007669"/>
    <property type="project" value="InterPro"/>
</dbReference>
<evidence type="ECO:0000259" key="7">
    <source>
        <dbReference type="PROSITE" id="PS50240"/>
    </source>
</evidence>
<reference evidence="8" key="1">
    <citation type="submission" date="2025-08" db="UniProtKB">
        <authorList>
            <consortium name="Ensembl"/>
        </authorList>
    </citation>
    <scope>IDENTIFICATION</scope>
</reference>
<dbReference type="CDD" id="cd00190">
    <property type="entry name" value="Tryp_SPc"/>
    <property type="match status" value="1"/>
</dbReference>
<dbReference type="PRINTS" id="PR00722">
    <property type="entry name" value="CHYMOTRYPSIN"/>
</dbReference>
<reference evidence="8" key="2">
    <citation type="submission" date="2025-09" db="UniProtKB">
        <authorList>
            <consortium name="Ensembl"/>
        </authorList>
    </citation>
    <scope>IDENTIFICATION</scope>
</reference>
<protein>
    <submittedName>
        <fullName evidence="8">Si:dkey-32n7.7</fullName>
    </submittedName>
</protein>
<evidence type="ECO:0000256" key="5">
    <source>
        <dbReference type="RuleBase" id="RU363034"/>
    </source>
</evidence>
<dbReference type="InterPro" id="IPR001254">
    <property type="entry name" value="Trypsin_dom"/>
</dbReference>
<keyword evidence="4" id="KW-1015">Disulfide bond</keyword>
<feature type="domain" description="Peptidase S1" evidence="7">
    <location>
        <begin position="30"/>
        <end position="264"/>
    </location>
</feature>
<keyword evidence="9" id="KW-1185">Reference proteome</keyword>
<name>A0A3B3UAY2_9TELE</name>
<evidence type="ECO:0000256" key="2">
    <source>
        <dbReference type="ARBA" id="ARBA00022801"/>
    </source>
</evidence>
<evidence type="ECO:0000313" key="9">
    <source>
        <dbReference type="Proteomes" id="UP000261500"/>
    </source>
</evidence>